<reference evidence="2" key="2">
    <citation type="journal article" date="2022" name="Res Sq">
        <title>Evolution of multicellular longitudinally dividing oral cavity symbionts (Neisseriaceae).</title>
        <authorList>
            <person name="Nyongesa S."/>
            <person name="Weber P."/>
            <person name="Bernet E."/>
            <person name="Pullido F."/>
            <person name="Nieckarz M."/>
            <person name="Delaby M."/>
            <person name="Nieves C."/>
            <person name="Viehboeck T."/>
            <person name="Krause N."/>
            <person name="Rivera-Millot A."/>
            <person name="Nakamura A."/>
            <person name="Vischer N."/>
            <person name="VanNieuwenhze M."/>
            <person name="Brun Y."/>
            <person name="Cava F."/>
            <person name="Bulgheresi S."/>
            <person name="Veyrier F."/>
        </authorList>
    </citation>
    <scope>NUCLEOTIDE SEQUENCE</scope>
    <source>
        <strain evidence="2">SAG 1488-6</strain>
    </source>
</reference>
<dbReference type="CDD" id="cd20302">
    <property type="entry name" value="cupin_DAD"/>
    <property type="match status" value="1"/>
</dbReference>
<dbReference type="GO" id="GO:0051213">
    <property type="term" value="F:dioxygenase activity"/>
    <property type="evidence" value="ECO:0007669"/>
    <property type="project" value="UniProtKB-KW"/>
</dbReference>
<keyword evidence="2" id="KW-0223">Dioxygenase</keyword>
<dbReference type="SUPFAM" id="SSF51182">
    <property type="entry name" value="RmlC-like cupins"/>
    <property type="match status" value="1"/>
</dbReference>
<evidence type="ECO:0000313" key="2">
    <source>
        <dbReference type="EMBL" id="UOO93520.1"/>
    </source>
</evidence>
<dbReference type="InterPro" id="IPR025979">
    <property type="entry name" value="ChrR-like_cupin_dom"/>
</dbReference>
<sequence>MNAQSVTTHNMPTMAPDLVLLGVLSHYLEDDNLWVPTSESVSFKPILLNTTHGYYINLLRVKKSGILSRHRHTGAVHAFVLKGRWYYLEHDWVAEQGSFAYEPPGETHTLFVPEDVDEMITLFTVQGGYTYVDPYGKATGYEDVFTKLAATQAHYGKLGLNPSELEKMIR</sequence>
<dbReference type="RefSeq" id="WP_026353445.1">
    <property type="nucleotide sequence ID" value="NZ_CP091512.1"/>
</dbReference>
<evidence type="ECO:0000313" key="3">
    <source>
        <dbReference type="Proteomes" id="UP000832034"/>
    </source>
</evidence>
<dbReference type="InterPro" id="IPR011051">
    <property type="entry name" value="RmlC_Cupin_sf"/>
</dbReference>
<evidence type="ECO:0000259" key="1">
    <source>
        <dbReference type="Pfam" id="PF12973"/>
    </source>
</evidence>
<dbReference type="EMBL" id="CP091512">
    <property type="protein sequence ID" value="UOO93520.1"/>
    <property type="molecule type" value="Genomic_DNA"/>
</dbReference>
<accession>A0ABY4ECP1</accession>
<dbReference type="Gene3D" id="2.60.120.10">
    <property type="entry name" value="Jelly Rolls"/>
    <property type="match status" value="1"/>
</dbReference>
<dbReference type="Pfam" id="PF12973">
    <property type="entry name" value="Cupin_7"/>
    <property type="match status" value="1"/>
</dbReference>
<gene>
    <name evidence="2" type="ORF">LVJ81_05705</name>
</gene>
<proteinExistence type="predicted"/>
<keyword evidence="2" id="KW-0560">Oxidoreductase</keyword>
<dbReference type="InterPro" id="IPR014710">
    <property type="entry name" value="RmlC-like_jellyroll"/>
</dbReference>
<keyword evidence="3" id="KW-1185">Reference proteome</keyword>
<name>A0ABY4ECP1_VITST</name>
<protein>
    <submittedName>
        <fullName evidence="2">2,4'-dihydroxyacetophenone dioxygenase family protein</fullName>
    </submittedName>
</protein>
<reference evidence="2" key="1">
    <citation type="submission" date="2021-12" db="EMBL/GenBank/DDBJ databases">
        <authorList>
            <person name="Veyrier F.J."/>
        </authorList>
    </citation>
    <scope>NUCLEOTIDE SEQUENCE</scope>
    <source>
        <strain evidence="2">SAG 1488-6</strain>
    </source>
</reference>
<organism evidence="2 3">
    <name type="scientific">Vitreoscilla stercoraria</name>
    <dbReference type="NCBI Taxonomy" id="61"/>
    <lineage>
        <taxon>Bacteria</taxon>
        <taxon>Pseudomonadati</taxon>
        <taxon>Pseudomonadota</taxon>
        <taxon>Betaproteobacteria</taxon>
        <taxon>Neisseriales</taxon>
        <taxon>Neisseriaceae</taxon>
        <taxon>Vitreoscilla</taxon>
    </lineage>
</organism>
<dbReference type="Proteomes" id="UP000832034">
    <property type="component" value="Chromosome"/>
</dbReference>
<feature type="domain" description="ChrR-like cupin" evidence="1">
    <location>
        <begin position="31"/>
        <end position="127"/>
    </location>
</feature>